<dbReference type="InParanoid" id="A0A059C1A9"/>
<name>A0A059C1A9_EUCGR</name>
<accession>A0A059C1A9</accession>
<dbReference type="Gramene" id="KCW72162">
    <property type="protein sequence ID" value="KCW72162"/>
    <property type="gene ID" value="EUGRSUZ_E00612"/>
</dbReference>
<proteinExistence type="predicted"/>
<evidence type="ECO:0000313" key="1">
    <source>
        <dbReference type="EMBL" id="KCW72162.1"/>
    </source>
</evidence>
<dbReference type="EMBL" id="KK198757">
    <property type="protein sequence ID" value="KCW72162.1"/>
    <property type="molecule type" value="Genomic_DNA"/>
</dbReference>
<gene>
    <name evidence="1" type="ORF">EUGRSUZ_E00612</name>
</gene>
<organism evidence="1">
    <name type="scientific">Eucalyptus grandis</name>
    <name type="common">Flooded gum</name>
    <dbReference type="NCBI Taxonomy" id="71139"/>
    <lineage>
        <taxon>Eukaryota</taxon>
        <taxon>Viridiplantae</taxon>
        <taxon>Streptophyta</taxon>
        <taxon>Embryophyta</taxon>
        <taxon>Tracheophyta</taxon>
        <taxon>Spermatophyta</taxon>
        <taxon>Magnoliopsida</taxon>
        <taxon>eudicotyledons</taxon>
        <taxon>Gunneridae</taxon>
        <taxon>Pentapetalae</taxon>
        <taxon>rosids</taxon>
        <taxon>malvids</taxon>
        <taxon>Myrtales</taxon>
        <taxon>Myrtaceae</taxon>
        <taxon>Myrtoideae</taxon>
        <taxon>Eucalypteae</taxon>
        <taxon>Eucalyptus</taxon>
    </lineage>
</organism>
<reference evidence="1" key="1">
    <citation type="submission" date="2013-07" db="EMBL/GenBank/DDBJ databases">
        <title>The genome of Eucalyptus grandis.</title>
        <authorList>
            <person name="Schmutz J."/>
            <person name="Hayes R."/>
            <person name="Myburg A."/>
            <person name="Tuskan G."/>
            <person name="Grattapaglia D."/>
            <person name="Rokhsar D.S."/>
        </authorList>
    </citation>
    <scope>NUCLEOTIDE SEQUENCE</scope>
    <source>
        <tissue evidence="1">Leaf extractions</tissue>
    </source>
</reference>
<protein>
    <submittedName>
        <fullName evidence="1">Uncharacterized protein</fullName>
    </submittedName>
</protein>
<dbReference type="AlphaFoldDB" id="A0A059C1A9"/>
<sequence length="100" mass="11551">MAVDSIHNILLSDEEIPLSHLQLRILHWQSGQRSTIHLEKLLWVNALSLKSTTEWGELNAKSWALRKPVSSSYPLIFLQAKRNLENKDIIIQKLRRDKAG</sequence>